<keyword evidence="2" id="KW-1003">Cell membrane</keyword>
<dbReference type="PANTHER" id="PTHR33908:SF11">
    <property type="entry name" value="MEMBRANE PROTEIN"/>
    <property type="match status" value="1"/>
</dbReference>
<evidence type="ECO:0000313" key="10">
    <source>
        <dbReference type="Proteomes" id="UP000295706"/>
    </source>
</evidence>
<dbReference type="InterPro" id="IPR050297">
    <property type="entry name" value="LipidA_mod_glycosyltrf_83"/>
</dbReference>
<feature type="transmembrane region" description="Helical" evidence="8">
    <location>
        <begin position="328"/>
        <end position="351"/>
    </location>
</feature>
<protein>
    <submittedName>
        <fullName evidence="9">Uncharacterized protein</fullName>
    </submittedName>
</protein>
<evidence type="ECO:0000256" key="5">
    <source>
        <dbReference type="ARBA" id="ARBA00022692"/>
    </source>
</evidence>
<dbReference type="GO" id="GO:0016763">
    <property type="term" value="F:pentosyltransferase activity"/>
    <property type="evidence" value="ECO:0007669"/>
    <property type="project" value="TreeGrafter"/>
</dbReference>
<dbReference type="AlphaFoldDB" id="A0A4R4K8N2"/>
<comment type="caution">
    <text evidence="9">The sequence shown here is derived from an EMBL/GenBank/DDBJ whole genome shotgun (WGS) entry which is preliminary data.</text>
</comment>
<feature type="transmembrane region" description="Helical" evidence="8">
    <location>
        <begin position="213"/>
        <end position="230"/>
    </location>
</feature>
<feature type="transmembrane region" description="Helical" evidence="8">
    <location>
        <begin position="389"/>
        <end position="409"/>
    </location>
</feature>
<gene>
    <name evidence="9" type="ORF">EZE20_16055</name>
</gene>
<dbReference type="PANTHER" id="PTHR33908">
    <property type="entry name" value="MANNOSYLTRANSFERASE YKCB-RELATED"/>
    <property type="match status" value="1"/>
</dbReference>
<evidence type="ECO:0000256" key="4">
    <source>
        <dbReference type="ARBA" id="ARBA00022679"/>
    </source>
</evidence>
<feature type="transmembrane region" description="Helical" evidence="8">
    <location>
        <begin position="188"/>
        <end position="206"/>
    </location>
</feature>
<keyword evidence="5 8" id="KW-0812">Transmembrane</keyword>
<feature type="transmembrane region" description="Helical" evidence="8">
    <location>
        <begin position="259"/>
        <end position="280"/>
    </location>
</feature>
<evidence type="ECO:0000256" key="3">
    <source>
        <dbReference type="ARBA" id="ARBA00022676"/>
    </source>
</evidence>
<keyword evidence="7 8" id="KW-0472">Membrane</keyword>
<evidence type="ECO:0000256" key="2">
    <source>
        <dbReference type="ARBA" id="ARBA00022475"/>
    </source>
</evidence>
<sequence length="586" mass="66933">MLLLESLIDINSPFALYITDVLQSIGFIRGGKKWVVLVFLFEFWWVFLFFKRQKATTVAWLRHDVLFLGSLLLGIFLIRLPMLNYSHLDVDEADWLVGAATFYKDPYFWKSVDGTTSGPLSIIPLSLIPLLGGVLSYVSVRLFALLVYLLPGVLFTYLGLKNVYGRNIATLTVIPLAGVMAVTQNLNAYNGEFPILFLTALSFYLYSITPSRWKAAFYFFAGVVMGLFVYSKPQAIPLGMIIALGFLWKLLNIQAPGKYWLLFIFGGLFPSILVSIYLSANHLWLDFINSYIYNNLFYGGVHGAFGNDYTAGDILSKMLDYLVSQPEYSYWMLTGLVSFLIGFLFVTTSFFQLNDDSGRELLFALFMISFAFFCTVKPLTFFYHYQNILLVPIAWLTGTSFATAHRLFGSLNVESIVFKPLLKNVFIPFFFVFTLLLGSIQAIEHTEPTLFLLGGTEDRRSLEAKMISTYTQPNEKMAIWGWNTPLFIDTQLLQGTRDGHTHYHMHPIKLQDYYLERYVKDLIQNQPTVLVETFIGYSALIFGAEGRKKFGLENYPVVYDYVKTHYDLKEDVNGQTRIFVLKNSTI</sequence>
<comment type="subcellular location">
    <subcellularLocation>
        <location evidence="1">Cell membrane</location>
        <topology evidence="1">Multi-pass membrane protein</topology>
    </subcellularLocation>
</comment>
<feature type="transmembrane region" description="Helical" evidence="8">
    <location>
        <begin position="421"/>
        <end position="443"/>
    </location>
</feature>
<evidence type="ECO:0000256" key="7">
    <source>
        <dbReference type="ARBA" id="ARBA00023136"/>
    </source>
</evidence>
<feature type="transmembrane region" description="Helical" evidence="8">
    <location>
        <begin position="63"/>
        <end position="82"/>
    </location>
</feature>
<evidence type="ECO:0000256" key="1">
    <source>
        <dbReference type="ARBA" id="ARBA00004651"/>
    </source>
</evidence>
<dbReference type="Proteomes" id="UP000295706">
    <property type="component" value="Unassembled WGS sequence"/>
</dbReference>
<evidence type="ECO:0000313" key="9">
    <source>
        <dbReference type="EMBL" id="TDB63803.1"/>
    </source>
</evidence>
<keyword evidence="3" id="KW-0328">Glycosyltransferase</keyword>
<dbReference type="EMBL" id="SMJU01000009">
    <property type="protein sequence ID" value="TDB63803.1"/>
    <property type="molecule type" value="Genomic_DNA"/>
</dbReference>
<dbReference type="GO" id="GO:0009103">
    <property type="term" value="P:lipopolysaccharide biosynthetic process"/>
    <property type="evidence" value="ECO:0007669"/>
    <property type="project" value="UniProtKB-ARBA"/>
</dbReference>
<evidence type="ECO:0000256" key="8">
    <source>
        <dbReference type="SAM" id="Phobius"/>
    </source>
</evidence>
<accession>A0A4R4K8N2</accession>
<dbReference type="GO" id="GO:0005886">
    <property type="term" value="C:plasma membrane"/>
    <property type="evidence" value="ECO:0007669"/>
    <property type="project" value="UniProtKB-SubCell"/>
</dbReference>
<reference evidence="9 10" key="1">
    <citation type="submission" date="2019-02" db="EMBL/GenBank/DDBJ databases">
        <title>Arundinibacter roseus gen. nov., sp. nov., a new member of the family Cytophagaceae.</title>
        <authorList>
            <person name="Szuroczki S."/>
            <person name="Khayer B."/>
            <person name="Sproer C."/>
            <person name="Toumi M."/>
            <person name="Szabo A."/>
            <person name="Felfoldi T."/>
            <person name="Schumann P."/>
            <person name="Toth E."/>
        </authorList>
    </citation>
    <scope>NUCLEOTIDE SEQUENCE [LARGE SCALE GENOMIC DNA]</scope>
    <source>
        <strain evidence="9 10">DMA-k-7a</strain>
    </source>
</reference>
<keyword evidence="4" id="KW-0808">Transferase</keyword>
<proteinExistence type="predicted"/>
<evidence type="ECO:0000256" key="6">
    <source>
        <dbReference type="ARBA" id="ARBA00022989"/>
    </source>
</evidence>
<feature type="transmembrane region" description="Helical" evidence="8">
    <location>
        <begin position="363"/>
        <end position="383"/>
    </location>
</feature>
<feature type="transmembrane region" description="Helical" evidence="8">
    <location>
        <begin position="127"/>
        <end position="151"/>
    </location>
</feature>
<feature type="transmembrane region" description="Helical" evidence="8">
    <location>
        <begin position="163"/>
        <end position="182"/>
    </location>
</feature>
<keyword evidence="6 8" id="KW-1133">Transmembrane helix</keyword>
<feature type="transmembrane region" description="Helical" evidence="8">
    <location>
        <begin position="236"/>
        <end position="252"/>
    </location>
</feature>
<feature type="transmembrane region" description="Helical" evidence="8">
    <location>
        <begin position="34"/>
        <end position="51"/>
    </location>
</feature>
<dbReference type="OrthoDB" id="923388at2"/>
<organism evidence="9 10">
    <name type="scientific">Arundinibacter roseus</name>
    <dbReference type="NCBI Taxonomy" id="2070510"/>
    <lineage>
        <taxon>Bacteria</taxon>
        <taxon>Pseudomonadati</taxon>
        <taxon>Bacteroidota</taxon>
        <taxon>Cytophagia</taxon>
        <taxon>Cytophagales</taxon>
        <taxon>Spirosomataceae</taxon>
        <taxon>Arundinibacter</taxon>
    </lineage>
</organism>
<keyword evidence="10" id="KW-1185">Reference proteome</keyword>
<name>A0A4R4K8N2_9BACT</name>